<dbReference type="PROSITE" id="PS51257">
    <property type="entry name" value="PROKAR_LIPOPROTEIN"/>
    <property type="match status" value="1"/>
</dbReference>
<dbReference type="SMART" id="SM00093">
    <property type="entry name" value="SERPIN"/>
    <property type="match status" value="1"/>
</dbReference>
<evidence type="ECO:0000313" key="3">
    <source>
        <dbReference type="EMBL" id="MBW3469724.1"/>
    </source>
</evidence>
<name>A0A951J0C4_9BACT</name>
<dbReference type="Proteomes" id="UP000727490">
    <property type="component" value="Unassembled WGS sequence"/>
</dbReference>
<proteinExistence type="inferred from homology"/>
<feature type="domain" description="Serpin" evidence="2">
    <location>
        <begin position="50"/>
        <end position="412"/>
    </location>
</feature>
<protein>
    <submittedName>
        <fullName evidence="3">Serpin family protein</fullName>
    </submittedName>
</protein>
<dbReference type="InterPro" id="IPR023796">
    <property type="entry name" value="Serpin_dom"/>
</dbReference>
<dbReference type="GO" id="GO:0004867">
    <property type="term" value="F:serine-type endopeptidase inhibitor activity"/>
    <property type="evidence" value="ECO:0007669"/>
    <property type="project" value="InterPro"/>
</dbReference>
<keyword evidence="4" id="KW-1185">Reference proteome</keyword>
<dbReference type="Pfam" id="PF00079">
    <property type="entry name" value="Serpin"/>
    <property type="match status" value="1"/>
</dbReference>
<dbReference type="InterPro" id="IPR023795">
    <property type="entry name" value="Serpin_CS"/>
</dbReference>
<comment type="caution">
    <text evidence="3">The sequence shown here is derived from an EMBL/GenBank/DDBJ whole genome shotgun (WGS) entry which is preliminary data.</text>
</comment>
<sequence length="415" mass="47235">MKTPAISLIVLVLLASSCIEYQEQTPREANLRTLSAEEQELSGACSLFAIDLFHQLNDEQEPNQFFSPYSIHQALSMTMNGNENPVLQEYIKTLRYDNLSVDEANQGSRDLRQFLTQVDPKVDLKIANAIWYKEGYQVKAPFKSIANDFYDAEIAPLQMTDPNSVKVINDWVEKKTRGMIRDILDMIPTNAVMYLVNAIHYKADWKYQFDSKKTKKEPFYPSPNSPIQVDMMDLDKPSTFRTFWGNGYRYLEIPYSTGQYNMAILYNESGDLNQAAAALTFDNYKKWKEESQEANFILKMPKFKMGYKIENLADDLIAMGLVTPFGFHEDNFTQLFDNPTDLLKISRVIHDALIEVDEKGSEAAAATVVEVVERFSAGPSVPPVITLDKPFIFMIQEKHSGAILFMGKLGDPSKL</sequence>
<dbReference type="EMBL" id="RPHB01000009">
    <property type="protein sequence ID" value="MBW3469724.1"/>
    <property type="molecule type" value="Genomic_DNA"/>
</dbReference>
<organism evidence="3 4">
    <name type="scientific">Arthrospiribacter ruber</name>
    <dbReference type="NCBI Taxonomy" id="2487934"/>
    <lineage>
        <taxon>Bacteria</taxon>
        <taxon>Pseudomonadati</taxon>
        <taxon>Bacteroidota</taxon>
        <taxon>Cytophagia</taxon>
        <taxon>Cytophagales</taxon>
        <taxon>Cyclobacteriaceae</taxon>
        <taxon>Arthrospiribacter</taxon>
    </lineage>
</organism>
<dbReference type="PROSITE" id="PS00284">
    <property type="entry name" value="SERPIN"/>
    <property type="match status" value="1"/>
</dbReference>
<gene>
    <name evidence="3" type="ORF">EGN73_18160</name>
</gene>
<dbReference type="GO" id="GO:0005615">
    <property type="term" value="C:extracellular space"/>
    <property type="evidence" value="ECO:0007669"/>
    <property type="project" value="InterPro"/>
</dbReference>
<dbReference type="InterPro" id="IPR000215">
    <property type="entry name" value="Serpin_fam"/>
</dbReference>
<accession>A0A951J0C4</accession>
<evidence type="ECO:0000313" key="4">
    <source>
        <dbReference type="Proteomes" id="UP000727490"/>
    </source>
</evidence>
<evidence type="ECO:0000256" key="1">
    <source>
        <dbReference type="RuleBase" id="RU000411"/>
    </source>
</evidence>
<dbReference type="PANTHER" id="PTHR11461">
    <property type="entry name" value="SERINE PROTEASE INHIBITOR, SERPIN"/>
    <property type="match status" value="1"/>
</dbReference>
<dbReference type="AlphaFoldDB" id="A0A951J0C4"/>
<evidence type="ECO:0000259" key="2">
    <source>
        <dbReference type="SMART" id="SM00093"/>
    </source>
</evidence>
<reference evidence="3 4" key="1">
    <citation type="journal article" date="2020" name="Syst. Appl. Microbiol.">
        <title>Arthrospiribacter ruber gen. nov., sp. nov., a novel bacterium isolated from Arthrospira cultures.</title>
        <authorList>
            <person name="Waleron M."/>
            <person name="Misztak A."/>
            <person name="Waleron M.M."/>
            <person name="Furmaniak M."/>
            <person name="Mrozik A."/>
            <person name="Waleron K."/>
        </authorList>
    </citation>
    <scope>NUCLEOTIDE SEQUENCE [LARGE SCALE GENOMIC DNA]</scope>
    <source>
        <strain evidence="3 4">DPMB0001</strain>
    </source>
</reference>
<dbReference type="RefSeq" id="WP_219293029.1">
    <property type="nucleotide sequence ID" value="NZ_RPHB01000009.1"/>
</dbReference>
<dbReference type="PANTHER" id="PTHR11461:SF211">
    <property type="entry name" value="GH10112P-RELATED"/>
    <property type="match status" value="1"/>
</dbReference>
<comment type="similarity">
    <text evidence="1">Belongs to the serpin family.</text>
</comment>
<dbReference type="CDD" id="cd19588">
    <property type="entry name" value="serpin_miropin-like"/>
    <property type="match status" value="1"/>
</dbReference>